<feature type="domain" description="GST N-terminal" evidence="1">
    <location>
        <begin position="4"/>
        <end position="82"/>
    </location>
</feature>
<dbReference type="RefSeq" id="WP_167638194.1">
    <property type="nucleotide sequence ID" value="NZ_JAATOP010000006.1"/>
</dbReference>
<dbReference type="PANTHER" id="PTHR43968:SF6">
    <property type="entry name" value="GLUTATHIONE S-TRANSFERASE OMEGA"/>
    <property type="match status" value="1"/>
</dbReference>
<dbReference type="Gene3D" id="1.20.1050.10">
    <property type="match status" value="1"/>
</dbReference>
<dbReference type="InterPro" id="IPR004045">
    <property type="entry name" value="Glutathione_S-Trfase_N"/>
</dbReference>
<reference evidence="3 4" key="1">
    <citation type="submission" date="2020-03" db="EMBL/GenBank/DDBJ databases">
        <title>Bacterial isolates of synthetic phycosphere.</title>
        <authorList>
            <person name="Fu H."/>
            <person name="Moran M.A."/>
        </authorList>
    </citation>
    <scope>NUCLEOTIDE SEQUENCE [LARGE SCALE GENOMIC DNA]</scope>
    <source>
        <strain evidence="3 4">HF1</strain>
    </source>
</reference>
<dbReference type="Proteomes" id="UP000709466">
    <property type="component" value="Unassembled WGS sequence"/>
</dbReference>
<keyword evidence="4" id="KW-1185">Reference proteome</keyword>
<dbReference type="PROSITE" id="PS50405">
    <property type="entry name" value="GST_CTER"/>
    <property type="match status" value="1"/>
</dbReference>
<dbReference type="PROSITE" id="PS50404">
    <property type="entry name" value="GST_NTER"/>
    <property type="match status" value="1"/>
</dbReference>
<feature type="domain" description="GST C-terminal" evidence="2">
    <location>
        <begin position="69"/>
        <end position="208"/>
    </location>
</feature>
<dbReference type="InterPro" id="IPR040079">
    <property type="entry name" value="Glutathione_S-Trfase"/>
</dbReference>
<proteinExistence type="predicted"/>
<accession>A0ABX0W1K2</accession>
<evidence type="ECO:0000313" key="3">
    <source>
        <dbReference type="EMBL" id="NIY72807.1"/>
    </source>
</evidence>
<dbReference type="Pfam" id="PF13410">
    <property type="entry name" value="GST_C_2"/>
    <property type="match status" value="1"/>
</dbReference>
<dbReference type="EMBL" id="JAATOP010000006">
    <property type="protein sequence ID" value="NIY72807.1"/>
    <property type="molecule type" value="Genomic_DNA"/>
</dbReference>
<organism evidence="3 4">
    <name type="scientific">Marivivens donghaensis</name>
    <dbReference type="NCBI Taxonomy" id="1699413"/>
    <lineage>
        <taxon>Bacteria</taxon>
        <taxon>Pseudomonadati</taxon>
        <taxon>Pseudomonadota</taxon>
        <taxon>Alphaproteobacteria</taxon>
        <taxon>Rhodobacterales</taxon>
        <taxon>Paracoccaceae</taxon>
        <taxon>Marivivens group</taxon>
        <taxon>Marivivens</taxon>
    </lineage>
</organism>
<evidence type="ECO:0000313" key="4">
    <source>
        <dbReference type="Proteomes" id="UP000709466"/>
    </source>
</evidence>
<gene>
    <name evidence="3" type="ORF">HCZ30_10235</name>
</gene>
<evidence type="ECO:0000259" key="1">
    <source>
        <dbReference type="PROSITE" id="PS50404"/>
    </source>
</evidence>
<dbReference type="Pfam" id="PF13417">
    <property type="entry name" value="GST_N_3"/>
    <property type="match status" value="1"/>
</dbReference>
<dbReference type="PANTHER" id="PTHR43968">
    <property type="match status" value="1"/>
</dbReference>
<dbReference type="InterPro" id="IPR050983">
    <property type="entry name" value="GST_Omega/HSP26"/>
</dbReference>
<dbReference type="InterPro" id="IPR036249">
    <property type="entry name" value="Thioredoxin-like_sf"/>
</dbReference>
<protein>
    <submittedName>
        <fullName evidence="3">Glutathione S-transferase</fullName>
    </submittedName>
</protein>
<dbReference type="Gene3D" id="3.40.30.10">
    <property type="entry name" value="Glutaredoxin"/>
    <property type="match status" value="1"/>
</dbReference>
<name>A0ABX0W1K2_9RHOB</name>
<dbReference type="SFLD" id="SFLDS00019">
    <property type="entry name" value="Glutathione_Transferase_(cytos"/>
    <property type="match status" value="1"/>
</dbReference>
<dbReference type="InterPro" id="IPR036282">
    <property type="entry name" value="Glutathione-S-Trfase_C_sf"/>
</dbReference>
<sequence>MIDTLPILWSFRRCPYAMRARLAVLSSGVQVELREILLRDKPEAFLATSPSATVPCMKDGDQVLDESFDIMVHALRQRDPEGLLDMPDDGWELIRTNDGPFKAALDHTKYAVRYPDLDPIAEREKAVQHLMGMNDMLGDQQWLYGDRPTIADLATLPFVRQFANIDREWFDTQDWPALKAWLVRFTDSDRFAAIMPKFTPWKEGDAPVLFG</sequence>
<evidence type="ECO:0000259" key="2">
    <source>
        <dbReference type="PROSITE" id="PS50405"/>
    </source>
</evidence>
<dbReference type="SUPFAM" id="SSF52833">
    <property type="entry name" value="Thioredoxin-like"/>
    <property type="match status" value="1"/>
</dbReference>
<comment type="caution">
    <text evidence="3">The sequence shown here is derived from an EMBL/GenBank/DDBJ whole genome shotgun (WGS) entry which is preliminary data.</text>
</comment>
<dbReference type="SUPFAM" id="SSF47616">
    <property type="entry name" value="GST C-terminal domain-like"/>
    <property type="match status" value="1"/>
</dbReference>
<dbReference type="InterPro" id="IPR010987">
    <property type="entry name" value="Glutathione-S-Trfase_C-like"/>
</dbReference>
<dbReference type="CDD" id="cd03196">
    <property type="entry name" value="GST_C_5"/>
    <property type="match status" value="1"/>
</dbReference>